<evidence type="ECO:0000259" key="1">
    <source>
        <dbReference type="Pfam" id="PF14488"/>
    </source>
</evidence>
<reference evidence="3" key="1">
    <citation type="submission" date="2017-02" db="EMBL/GenBank/DDBJ databases">
        <authorList>
            <person name="Varghese N."/>
            <person name="Submissions S."/>
        </authorList>
    </citation>
    <scope>NUCLEOTIDE SEQUENCE [LARGE SCALE GENOMIC DNA]</scope>
    <source>
        <strain evidence="3">DSM 22720</strain>
    </source>
</reference>
<keyword evidence="3" id="KW-1185">Reference proteome</keyword>
<evidence type="ECO:0000313" key="3">
    <source>
        <dbReference type="Proteomes" id="UP000190162"/>
    </source>
</evidence>
<dbReference type="RefSeq" id="WP_078754789.1">
    <property type="nucleotide sequence ID" value="NZ_FUXU01000183.1"/>
</dbReference>
<protein>
    <recommendedName>
        <fullName evidence="1">DUF4434 domain-containing protein</fullName>
    </recommendedName>
</protein>
<sequence length="257" mass="29295">MDQRLSNITWKANTQYLRQQGVSAGVVQWTQYGSETFGGESGWLASRMAIWMKQNPLWFGLYSDPDYFSHIDAPPSEQKTYLDRLLQKNKATLLAWKPWLDAHEKSIAGLYIPFELSDYYFLSKDAQRHLNGALRAFKQEVNRPVAISVFINGAMPPDAFSTWIASVQQTGVQVWLQNGRGTGALPKETVQRYIDVLPSDVGIIDEIFHQESALPFKARPMTEAEKQKAQIAVGACHPRLTFSFRYWRPMPFPLPIP</sequence>
<dbReference type="AlphaFoldDB" id="A0A1T4W916"/>
<name>A0A1T4W916_9GAMM</name>
<dbReference type="EMBL" id="FUXU01000183">
    <property type="protein sequence ID" value="SKA73794.1"/>
    <property type="molecule type" value="Genomic_DNA"/>
</dbReference>
<proteinExistence type="predicted"/>
<dbReference type="Gene3D" id="3.20.20.80">
    <property type="entry name" value="Glycosidases"/>
    <property type="match status" value="1"/>
</dbReference>
<feature type="domain" description="DUF4434" evidence="1">
    <location>
        <begin position="3"/>
        <end position="199"/>
    </location>
</feature>
<organism evidence="2 3">
    <name type="scientific">Enterovibrio nigricans DSM 22720</name>
    <dbReference type="NCBI Taxonomy" id="1121868"/>
    <lineage>
        <taxon>Bacteria</taxon>
        <taxon>Pseudomonadati</taxon>
        <taxon>Pseudomonadota</taxon>
        <taxon>Gammaproteobacteria</taxon>
        <taxon>Vibrionales</taxon>
        <taxon>Vibrionaceae</taxon>
        <taxon>Enterovibrio</taxon>
    </lineage>
</organism>
<dbReference type="Proteomes" id="UP000190162">
    <property type="component" value="Unassembled WGS sequence"/>
</dbReference>
<gene>
    <name evidence="2" type="ORF">SAMN02745132_04828</name>
</gene>
<accession>A0A1T4W916</accession>
<dbReference type="InterPro" id="IPR027849">
    <property type="entry name" value="DUF4434"/>
</dbReference>
<evidence type="ECO:0000313" key="2">
    <source>
        <dbReference type="EMBL" id="SKA73794.1"/>
    </source>
</evidence>
<dbReference type="Pfam" id="PF14488">
    <property type="entry name" value="DUF4434"/>
    <property type="match status" value="1"/>
</dbReference>